<evidence type="ECO:0000256" key="1">
    <source>
        <dbReference type="SAM" id="MobiDB-lite"/>
    </source>
</evidence>
<dbReference type="RefSeq" id="WP_006620212.1">
    <property type="nucleotide sequence ID" value="NZ_BIMW01000076.1"/>
</dbReference>
<organism evidence="2 3">
    <name type="scientific">Limnospira platensis NIES-46</name>
    <dbReference type="NCBI Taxonomy" id="1236695"/>
    <lineage>
        <taxon>Bacteria</taxon>
        <taxon>Bacillati</taxon>
        <taxon>Cyanobacteriota</taxon>
        <taxon>Cyanophyceae</taxon>
        <taxon>Oscillatoriophycideae</taxon>
        <taxon>Oscillatoriales</taxon>
        <taxon>Sirenicapillariaceae</taxon>
        <taxon>Limnospira</taxon>
    </lineage>
</organism>
<evidence type="ECO:0008006" key="4">
    <source>
        <dbReference type="Google" id="ProtNLM"/>
    </source>
</evidence>
<reference evidence="2 3" key="1">
    <citation type="journal article" date="2019" name="J Genomics">
        <title>The Draft Genome of a Hydrogen-producing Cyanobacterium, Arthrospira platensis NIES-46.</title>
        <authorList>
            <person name="Suzuki S."/>
            <person name="Yamaguchi H."/>
            <person name="Kawachi M."/>
        </authorList>
    </citation>
    <scope>NUCLEOTIDE SEQUENCE [LARGE SCALE GENOMIC DNA]</scope>
    <source>
        <strain evidence="2 3">NIES-46</strain>
    </source>
</reference>
<dbReference type="GeneID" id="301682539"/>
<dbReference type="EMBL" id="BIMW01000076">
    <property type="protein sequence ID" value="GCE93630.1"/>
    <property type="molecule type" value="Genomic_DNA"/>
</dbReference>
<feature type="compositionally biased region" description="Polar residues" evidence="1">
    <location>
        <begin position="1"/>
        <end position="11"/>
    </location>
</feature>
<name>A0A5M3T6W0_LIMPL</name>
<feature type="region of interest" description="Disordered" evidence="1">
    <location>
        <begin position="1"/>
        <end position="25"/>
    </location>
</feature>
<evidence type="ECO:0000313" key="3">
    <source>
        <dbReference type="Proteomes" id="UP000326169"/>
    </source>
</evidence>
<evidence type="ECO:0000313" key="2">
    <source>
        <dbReference type="EMBL" id="GCE93630.1"/>
    </source>
</evidence>
<gene>
    <name evidence="2" type="ORF">NIES46_16820</name>
</gene>
<proteinExistence type="predicted"/>
<sequence>MDTQKIINNPESNREAHQVSIQQQFHQEIEQTPDEILAIALEFLLFLKSRASDSSTEKTTKDASETSNKVPQLPYRQGSGKSLVDYQGEWVGDDFEECLQLVFDSRSQVNLSNHQPF</sequence>
<dbReference type="Proteomes" id="UP000326169">
    <property type="component" value="Unassembled WGS sequence"/>
</dbReference>
<comment type="caution">
    <text evidence="2">The sequence shown here is derived from an EMBL/GenBank/DDBJ whole genome shotgun (WGS) entry which is preliminary data.</text>
</comment>
<feature type="compositionally biased region" description="Basic and acidic residues" evidence="1">
    <location>
        <begin position="55"/>
        <end position="64"/>
    </location>
</feature>
<feature type="region of interest" description="Disordered" evidence="1">
    <location>
        <begin position="52"/>
        <end position="80"/>
    </location>
</feature>
<keyword evidence="3" id="KW-1185">Reference proteome</keyword>
<protein>
    <recommendedName>
        <fullName evidence="4">DUF2281 domain-containing protein</fullName>
    </recommendedName>
</protein>
<accession>A0A5M3T6W0</accession>